<gene>
    <name evidence="2" type="ORF">GA0071312_1627</name>
    <name evidence="1" type="ORF">HLUCCO17_13470</name>
</gene>
<dbReference type="EMBL" id="LJSX01000022">
    <property type="protein sequence ID" value="KPQ09768.1"/>
    <property type="molecule type" value="Genomic_DNA"/>
</dbReference>
<proteinExistence type="predicted"/>
<evidence type="ECO:0000313" key="1">
    <source>
        <dbReference type="EMBL" id="KPQ09768.1"/>
    </source>
</evidence>
<name>A0A0P7ZXZ3_9HYPH</name>
<dbReference type="RefSeq" id="WP_074444555.1">
    <property type="nucleotide sequence ID" value="NZ_FMBM01000002.1"/>
</dbReference>
<keyword evidence="4" id="KW-1185">Reference proteome</keyword>
<organism evidence="1 3">
    <name type="scientific">Saliniramus fredricksonii</name>
    <dbReference type="NCBI Taxonomy" id="1653334"/>
    <lineage>
        <taxon>Bacteria</taxon>
        <taxon>Pseudomonadati</taxon>
        <taxon>Pseudomonadota</taxon>
        <taxon>Alphaproteobacteria</taxon>
        <taxon>Hyphomicrobiales</taxon>
        <taxon>Salinarimonadaceae</taxon>
        <taxon>Saliniramus</taxon>
    </lineage>
</organism>
<reference evidence="2 4" key="2">
    <citation type="submission" date="2016-08" db="EMBL/GenBank/DDBJ databases">
        <authorList>
            <person name="Varghese N."/>
            <person name="Submissions Spin"/>
        </authorList>
    </citation>
    <scope>NUCLEOTIDE SEQUENCE [LARGE SCALE GENOMIC DNA]</scope>
    <source>
        <strain evidence="2 4">HL-109</strain>
    </source>
</reference>
<evidence type="ECO:0000313" key="3">
    <source>
        <dbReference type="Proteomes" id="UP000050497"/>
    </source>
</evidence>
<reference evidence="1 3" key="1">
    <citation type="submission" date="2015-09" db="EMBL/GenBank/DDBJ databases">
        <title>Identification and resolution of microdiversity through metagenomic sequencing of parallel consortia.</title>
        <authorList>
            <person name="Nelson W.C."/>
            <person name="Romine M.F."/>
            <person name="Lindemann S.R."/>
        </authorList>
    </citation>
    <scope>NUCLEOTIDE SEQUENCE [LARGE SCALE GENOMIC DNA]</scope>
    <source>
        <strain evidence="1">HL-109</strain>
    </source>
</reference>
<dbReference type="AlphaFoldDB" id="A0A0P7ZXZ3"/>
<dbReference type="Proteomes" id="UP000050497">
    <property type="component" value="Unassembled WGS sequence"/>
</dbReference>
<protein>
    <submittedName>
        <fullName evidence="1">Uncharacterized protein</fullName>
    </submittedName>
</protein>
<dbReference type="EMBL" id="FMBM01000002">
    <property type="protein sequence ID" value="SCC80666.1"/>
    <property type="molecule type" value="Genomic_DNA"/>
</dbReference>
<evidence type="ECO:0000313" key="4">
    <source>
        <dbReference type="Proteomes" id="UP000182800"/>
    </source>
</evidence>
<dbReference type="Proteomes" id="UP000182800">
    <property type="component" value="Unassembled WGS sequence"/>
</dbReference>
<accession>A0A0P7ZXZ3</accession>
<sequence>MSALSQDDADWLRSMFAGRTPREITRMKALVETFQAHRPIHPADMTLPPTAQEALLAIIDELGHLRAHFNALDMTFADLQDADARQALRTLADGIHTRLRAIREDIDDLYESDARRKPALSPA</sequence>
<evidence type="ECO:0000313" key="2">
    <source>
        <dbReference type="EMBL" id="SCC80666.1"/>
    </source>
</evidence>
<comment type="caution">
    <text evidence="1">The sequence shown here is derived from an EMBL/GenBank/DDBJ whole genome shotgun (WGS) entry which is preliminary data.</text>
</comment>